<sequence length="176" mass="18810">MSGASPRRDRHGRLVGQVVALGDPSRWLQQEAVMNGQAVVDAAGPCAGELLAAEAEARRARRGLWRTLPVRAAADGDLTAAVSEYVIVGGRVVSAGLSGERVYLNFGHDWATDFTITLSLTLAREIAGPDGNLPLDRAGLNAIWAGRRIEARGWLESRGGPYMDVKSPRALVLAER</sequence>
<feature type="domain" description="TNase-like" evidence="1">
    <location>
        <begin position="8"/>
        <end position="66"/>
    </location>
</feature>
<dbReference type="Gene3D" id="2.40.50.90">
    <property type="match status" value="1"/>
</dbReference>
<dbReference type="AlphaFoldDB" id="A0A1E3H2V9"/>
<evidence type="ECO:0000259" key="1">
    <source>
        <dbReference type="Pfam" id="PF00565"/>
    </source>
</evidence>
<protein>
    <recommendedName>
        <fullName evidence="1">TNase-like domain-containing protein</fullName>
    </recommendedName>
</protein>
<dbReference type="Proteomes" id="UP000094622">
    <property type="component" value="Unassembled WGS sequence"/>
</dbReference>
<proteinExistence type="predicted"/>
<keyword evidence="3" id="KW-1185">Reference proteome</keyword>
<dbReference type="RefSeq" id="WP_069307316.1">
    <property type="nucleotide sequence ID" value="NZ_MCRJ01000070.1"/>
</dbReference>
<accession>A0A1E3H2V9</accession>
<gene>
    <name evidence="2" type="ORF">A6302_02816</name>
</gene>
<reference evidence="2" key="1">
    <citation type="submission" date="2016-07" db="EMBL/GenBank/DDBJ databases">
        <title>Draft Genome Sequence of Methylobrevis pamukkalensis PK2.</title>
        <authorList>
            <person name="Vasilenko O.V."/>
            <person name="Doronina N.V."/>
            <person name="Shmareva M.N."/>
            <person name="Tarlachkov S.V."/>
            <person name="Mustakhimov I."/>
            <person name="Trotsenko Y.A."/>
        </authorList>
    </citation>
    <scope>NUCLEOTIDE SEQUENCE [LARGE SCALE GENOMIC DNA]</scope>
    <source>
        <strain evidence="2">PK2</strain>
    </source>
</reference>
<dbReference type="Pfam" id="PF00565">
    <property type="entry name" value="SNase"/>
    <property type="match status" value="1"/>
</dbReference>
<name>A0A1E3H2V9_9HYPH</name>
<organism evidence="2 3">
    <name type="scientific">Methylobrevis pamukkalensis</name>
    <dbReference type="NCBI Taxonomy" id="1439726"/>
    <lineage>
        <taxon>Bacteria</taxon>
        <taxon>Pseudomonadati</taxon>
        <taxon>Pseudomonadota</taxon>
        <taxon>Alphaproteobacteria</taxon>
        <taxon>Hyphomicrobiales</taxon>
        <taxon>Pleomorphomonadaceae</taxon>
        <taxon>Methylobrevis</taxon>
    </lineage>
</organism>
<dbReference type="EMBL" id="MCRJ01000070">
    <property type="protein sequence ID" value="ODN69881.1"/>
    <property type="molecule type" value="Genomic_DNA"/>
</dbReference>
<dbReference type="InterPro" id="IPR035437">
    <property type="entry name" value="SNase_OB-fold_sf"/>
</dbReference>
<evidence type="ECO:0000313" key="3">
    <source>
        <dbReference type="Proteomes" id="UP000094622"/>
    </source>
</evidence>
<evidence type="ECO:0000313" key="2">
    <source>
        <dbReference type="EMBL" id="ODN69881.1"/>
    </source>
</evidence>
<comment type="caution">
    <text evidence="2">The sequence shown here is derived from an EMBL/GenBank/DDBJ whole genome shotgun (WGS) entry which is preliminary data.</text>
</comment>
<dbReference type="InterPro" id="IPR016071">
    <property type="entry name" value="Staphylococal_nuclease_OB-fold"/>
</dbReference>
<dbReference type="SUPFAM" id="SSF50199">
    <property type="entry name" value="Staphylococcal nuclease"/>
    <property type="match status" value="1"/>
</dbReference>